<feature type="region of interest" description="Disordered" evidence="1">
    <location>
        <begin position="1"/>
        <end position="21"/>
    </location>
</feature>
<name>A0ABN2TK84_9MICO</name>
<evidence type="ECO:0000313" key="3">
    <source>
        <dbReference type="Proteomes" id="UP001500755"/>
    </source>
</evidence>
<protein>
    <submittedName>
        <fullName evidence="2">Uncharacterized protein</fullName>
    </submittedName>
</protein>
<accession>A0ABN2TK84</accession>
<evidence type="ECO:0000256" key="1">
    <source>
        <dbReference type="SAM" id="MobiDB-lite"/>
    </source>
</evidence>
<evidence type="ECO:0000313" key="2">
    <source>
        <dbReference type="EMBL" id="GAA2012253.1"/>
    </source>
</evidence>
<reference evidence="2 3" key="1">
    <citation type="journal article" date="2019" name="Int. J. Syst. Evol. Microbiol.">
        <title>The Global Catalogue of Microorganisms (GCM) 10K type strain sequencing project: providing services to taxonomists for standard genome sequencing and annotation.</title>
        <authorList>
            <consortium name="The Broad Institute Genomics Platform"/>
            <consortium name="The Broad Institute Genome Sequencing Center for Infectious Disease"/>
            <person name="Wu L."/>
            <person name="Ma J."/>
        </authorList>
    </citation>
    <scope>NUCLEOTIDE SEQUENCE [LARGE SCALE GENOMIC DNA]</scope>
    <source>
        <strain evidence="2 3">JCM 14546</strain>
    </source>
</reference>
<dbReference type="EMBL" id="BAAANO010000025">
    <property type="protein sequence ID" value="GAA2012253.1"/>
    <property type="molecule type" value="Genomic_DNA"/>
</dbReference>
<organism evidence="2 3">
    <name type="scientific">Brevibacterium samyangense</name>
    <dbReference type="NCBI Taxonomy" id="366888"/>
    <lineage>
        <taxon>Bacteria</taxon>
        <taxon>Bacillati</taxon>
        <taxon>Actinomycetota</taxon>
        <taxon>Actinomycetes</taxon>
        <taxon>Micrococcales</taxon>
        <taxon>Brevibacteriaceae</taxon>
        <taxon>Brevibacterium</taxon>
    </lineage>
</organism>
<sequence length="365" mass="38581">MVGTGDRAAETAPGAAVESVRATTTGVWPGEEPRQAASAGFSALAEAFVPVPLVSTPAHGGTRWAADLMGFAVQFLEGLPVDRSSFGWRLSRGTGADLRIERSRFGRTLDALGEYGEGFTGRLLLTLPGPWELVHALSLPDGNRVLGDHGARRDVVQSYAAGVAELRVRMARLFDRPPRVRLLERHLDAILTGAVPTVSGYATLPAVPDAHVTAALQSFLARSGPDTLLALPALGAVELSGKRVTHRSLLEATGASAVEMPLRRLDARGWEQSAELVESGAEVWLGLPPDAGARPGDVRRWIAAIEEPWARIGMGRAGLRDFGITTGWEAPDALPPLLPESADPSTAAGQGELAARVVRALKESE</sequence>
<keyword evidence="3" id="KW-1185">Reference proteome</keyword>
<proteinExistence type="predicted"/>
<gene>
    <name evidence="2" type="ORF">GCM10009755_24630</name>
</gene>
<dbReference type="Proteomes" id="UP001500755">
    <property type="component" value="Unassembled WGS sequence"/>
</dbReference>
<comment type="caution">
    <text evidence="2">The sequence shown here is derived from an EMBL/GenBank/DDBJ whole genome shotgun (WGS) entry which is preliminary data.</text>
</comment>